<gene>
    <name evidence="1" type="ORF">Tb11.03.0420</name>
</gene>
<name>Q387H7_TRYB2</name>
<dbReference type="PaxDb" id="5691-EAN79054"/>
<evidence type="ECO:0000313" key="2">
    <source>
        <dbReference type="Proteomes" id="UP000008524"/>
    </source>
</evidence>
<dbReference type="AlphaFoldDB" id="Q387H7"/>
<reference evidence="1 2" key="2">
    <citation type="journal article" date="2005" name="Science">
        <title>The genome of the African trypanosome Trypanosoma brucei.</title>
        <authorList>
            <person name="Berriman M."/>
            <person name="Ghedin E."/>
            <person name="Hertz-Fowler C."/>
            <person name="Blandin G."/>
            <person name="Renauld H."/>
            <person name="Bartholomeu D.C."/>
            <person name="Lennard N.J."/>
            <person name="Caler E."/>
            <person name="Hamlin N.E."/>
            <person name="Haas B."/>
            <person name="Bohme U."/>
            <person name="Hannick L."/>
            <person name="Aslett M.A."/>
            <person name="Shallom J."/>
            <person name="Marcello L."/>
            <person name="Hou L."/>
            <person name="Wickstead B."/>
            <person name="Alsmark U.C."/>
            <person name="Arrowsmith C."/>
            <person name="Atkin R.J."/>
            <person name="Barron A.J."/>
            <person name="Bringaud F."/>
            <person name="Brooks K."/>
            <person name="Carrington M."/>
            <person name="Cherevach I."/>
            <person name="Chillingworth T.J."/>
            <person name="Churcher C."/>
            <person name="Clark L.N."/>
            <person name="Corton C.H."/>
            <person name="Cronin A."/>
            <person name="Davies R.M."/>
            <person name="Doggett J."/>
            <person name="Djikeng A."/>
            <person name="Feldblyum T."/>
            <person name="Field M.C."/>
            <person name="Fraser A."/>
            <person name="Goodhead I."/>
            <person name="Hance Z."/>
            <person name="Harper D."/>
            <person name="Harris B.R."/>
            <person name="Hauser H."/>
            <person name="Hostetler J."/>
            <person name="Ivens A."/>
            <person name="Jagels K."/>
            <person name="Johnson D."/>
            <person name="Johnson J."/>
            <person name="Jones K."/>
            <person name="Kerhornou A.X."/>
            <person name="Koo H."/>
            <person name="Larke N."/>
            <person name="Landfear S."/>
            <person name="Larkin C."/>
            <person name="Leech V."/>
            <person name="Line A."/>
            <person name="Lord A."/>
            <person name="Macleod A."/>
            <person name="Mooney P.J."/>
            <person name="Moule S."/>
            <person name="Martin D.M."/>
            <person name="Morgan G.W."/>
            <person name="Mungall K."/>
            <person name="Norbertczak H."/>
            <person name="Ormond D."/>
            <person name="Pai G."/>
            <person name="Peacock C.S."/>
            <person name="Peterson J."/>
            <person name="Quail M.A."/>
            <person name="Rabbinowitsch E."/>
            <person name="Rajandream M.A."/>
            <person name="Reitter C."/>
            <person name="Salzberg S.L."/>
            <person name="Sanders M."/>
            <person name="Schobel S."/>
            <person name="Sharp S."/>
            <person name="Simmonds M."/>
            <person name="Simpson A.J."/>
            <person name="Tallon L."/>
            <person name="Turner C.M."/>
            <person name="Tait A."/>
            <person name="Tivey A.R."/>
            <person name="Van Aken S."/>
            <person name="Walker D."/>
            <person name="Wanless D."/>
            <person name="Wang S."/>
            <person name="White B."/>
            <person name="White O."/>
            <person name="Whitehead S."/>
            <person name="Woodward J."/>
            <person name="Wortman J."/>
            <person name="Adams M.D."/>
            <person name="Embley T.M."/>
            <person name="Gull K."/>
            <person name="Ullu E."/>
            <person name="Barry J.D."/>
            <person name="Fairlamb A.H."/>
            <person name="Opperdoes F."/>
            <person name="Barrell B.G."/>
            <person name="Donelson J.E."/>
            <person name="Hall N."/>
            <person name="Fraser C.M."/>
            <person name="Melville S.E."/>
            <person name="El-Sayed N.M."/>
        </authorList>
    </citation>
    <scope>NUCLEOTIDE SEQUENCE [LARGE SCALE GENOMIC DNA]</scope>
    <source>
        <strain evidence="1 2">927/4 GUTat10.1</strain>
    </source>
</reference>
<sequence>MSGFSGTARTYCARWIGLIFQGGVVPVLGCTAGPQLRVRQRQPFGPQGGGKLGPVSLSKSPQLLLVKRMQGVEPEGGSVGSAPRESGWGVRQASRAGGGCVSRGSVIFTPSVCISTKEKVVSRSTLYCFAVCNCCAAGECLTASWDRRGSGT</sequence>
<evidence type="ECO:0000313" key="1">
    <source>
        <dbReference type="EMBL" id="EAN79054.1"/>
    </source>
</evidence>
<protein>
    <submittedName>
        <fullName evidence="1">Uncharacterized protein</fullName>
    </submittedName>
</protein>
<dbReference type="VEuPathDB" id="TriTrypDB:Tb927.11.730"/>
<dbReference type="KEGG" id="tbr:Tb11.03.0420"/>
<dbReference type="Proteomes" id="UP000008524">
    <property type="component" value="Chromosome 11"/>
</dbReference>
<dbReference type="GeneID" id="3665395"/>
<reference evidence="1 2" key="1">
    <citation type="journal article" date="2005" name="Science">
        <title>Comparative genomics of trypanosomatid parasitic protozoa.</title>
        <authorList>
            <person name="El-Sayed N.M."/>
            <person name="Myler P.J."/>
            <person name="Blandin G."/>
            <person name="Berriman M."/>
            <person name="Crabtree J."/>
            <person name="Aggarwal G."/>
            <person name="Caler E."/>
            <person name="Renauld H."/>
            <person name="Worthey E.A."/>
            <person name="Hertz-Fowler C."/>
            <person name="Ghedin E."/>
            <person name="Peacock C."/>
            <person name="Bartholomeu D.C."/>
            <person name="Haas B.J."/>
            <person name="Tran A.N."/>
            <person name="Wortman J.R."/>
            <person name="Alsmark U.C."/>
            <person name="Angiuoli S."/>
            <person name="Anupama A."/>
            <person name="Badger J."/>
            <person name="Bringaud F."/>
            <person name="Cadag E."/>
            <person name="Carlton J.M."/>
            <person name="Cerqueira G.C."/>
            <person name="Creasy T."/>
            <person name="Delcher A.L."/>
            <person name="Djikeng A."/>
            <person name="Embley T.M."/>
            <person name="Hauser C."/>
            <person name="Ivens A.C."/>
            <person name="Kummerfeld S.K."/>
            <person name="Pereira-Leal J.B."/>
            <person name="Nilsson D."/>
            <person name="Peterson J."/>
            <person name="Salzberg S.L."/>
            <person name="Shallom J."/>
            <person name="Silva J.C."/>
            <person name="Sundaram J."/>
            <person name="Westenberger S."/>
            <person name="White O."/>
            <person name="Melville S.E."/>
            <person name="Donelson J.E."/>
            <person name="Andersson B."/>
            <person name="Stuart K.D."/>
            <person name="Hall N."/>
        </authorList>
    </citation>
    <scope>NUCLEOTIDE SEQUENCE [LARGE SCALE GENOMIC DNA]</scope>
    <source>
        <strain evidence="1 2">927/4 GUTat10.1</strain>
    </source>
</reference>
<dbReference type="InParanoid" id="Q387H7"/>
<proteinExistence type="predicted"/>
<dbReference type="EMBL" id="CH464491">
    <property type="protein sequence ID" value="EAN79054.1"/>
    <property type="molecule type" value="Genomic_DNA"/>
</dbReference>
<keyword evidence="2" id="KW-1185">Reference proteome</keyword>
<organism evidence="1 2">
    <name type="scientific">Trypanosoma brucei brucei (strain 927/4 GUTat10.1)</name>
    <dbReference type="NCBI Taxonomy" id="185431"/>
    <lineage>
        <taxon>Eukaryota</taxon>
        <taxon>Discoba</taxon>
        <taxon>Euglenozoa</taxon>
        <taxon>Kinetoplastea</taxon>
        <taxon>Metakinetoplastina</taxon>
        <taxon>Trypanosomatida</taxon>
        <taxon>Trypanosomatidae</taxon>
        <taxon>Trypanosoma</taxon>
    </lineage>
</organism>
<accession>Q387H7</accession>
<dbReference type="RefSeq" id="XP_828166.1">
    <property type="nucleotide sequence ID" value="XM_823073.1"/>
</dbReference>